<protein>
    <submittedName>
        <fullName evidence="4">Uncharacterized protein</fullName>
    </submittedName>
</protein>
<dbReference type="EMBL" id="LAZR01025734">
    <property type="protein sequence ID" value="KKL70968.1"/>
    <property type="molecule type" value="Genomic_DNA"/>
</dbReference>
<dbReference type="Pfam" id="PF13414">
    <property type="entry name" value="TPR_11"/>
    <property type="match status" value="1"/>
</dbReference>
<dbReference type="SUPFAM" id="SSF48452">
    <property type="entry name" value="TPR-like"/>
    <property type="match status" value="1"/>
</dbReference>
<organism evidence="4">
    <name type="scientific">marine sediment metagenome</name>
    <dbReference type="NCBI Taxonomy" id="412755"/>
    <lineage>
        <taxon>unclassified sequences</taxon>
        <taxon>metagenomes</taxon>
        <taxon>ecological metagenomes</taxon>
    </lineage>
</organism>
<dbReference type="PROSITE" id="PS50293">
    <property type="entry name" value="TPR_REGION"/>
    <property type="match status" value="1"/>
</dbReference>
<keyword evidence="2" id="KW-0802">TPR repeat</keyword>
<dbReference type="SMART" id="SM00028">
    <property type="entry name" value="TPR"/>
    <property type="match status" value="3"/>
</dbReference>
<dbReference type="InterPro" id="IPR050498">
    <property type="entry name" value="Ycf3"/>
</dbReference>
<dbReference type="InterPro" id="IPR019734">
    <property type="entry name" value="TPR_rpt"/>
</dbReference>
<name>A0A0F9EA87_9ZZZZ</name>
<sequence>MAWSEKKTQGIIYILILTGIFAFVYYWRVASVDKSGEYNVRVGNYRLTDGVYDQALAEFRKALEFNPENVNAHFGMAVAYMMKNDESAAFEWFEKTMALAPDFAPAYANRGIYLDKLGRYEEALEDYKHALTLDQDVAKGPGKLWRFMRNIKEKPPNIYERAVYIQEQLKLPPEERVLKVAEEDAKQRMYKMKK</sequence>
<dbReference type="PROSITE" id="PS50005">
    <property type="entry name" value="TPR"/>
    <property type="match status" value="3"/>
</dbReference>
<evidence type="ECO:0000313" key="4">
    <source>
        <dbReference type="EMBL" id="KKL70968.1"/>
    </source>
</evidence>
<keyword evidence="3" id="KW-0472">Membrane</keyword>
<dbReference type="InterPro" id="IPR011990">
    <property type="entry name" value="TPR-like_helical_dom_sf"/>
</dbReference>
<feature type="transmembrane region" description="Helical" evidence="3">
    <location>
        <begin position="12"/>
        <end position="29"/>
    </location>
</feature>
<reference evidence="4" key="1">
    <citation type="journal article" date="2015" name="Nature">
        <title>Complex archaea that bridge the gap between prokaryotes and eukaryotes.</title>
        <authorList>
            <person name="Spang A."/>
            <person name="Saw J.H."/>
            <person name="Jorgensen S.L."/>
            <person name="Zaremba-Niedzwiedzka K."/>
            <person name="Martijn J."/>
            <person name="Lind A.E."/>
            <person name="van Eijk R."/>
            <person name="Schleper C."/>
            <person name="Guy L."/>
            <person name="Ettema T.J."/>
        </authorList>
    </citation>
    <scope>NUCLEOTIDE SEQUENCE</scope>
</reference>
<dbReference type="Pfam" id="PF00515">
    <property type="entry name" value="TPR_1"/>
    <property type="match status" value="1"/>
</dbReference>
<dbReference type="PANTHER" id="PTHR44858">
    <property type="entry name" value="TETRATRICOPEPTIDE REPEAT PROTEIN 6"/>
    <property type="match status" value="1"/>
</dbReference>
<dbReference type="AlphaFoldDB" id="A0A0F9EA87"/>
<keyword evidence="3" id="KW-1133">Transmembrane helix</keyword>
<keyword evidence="1" id="KW-0677">Repeat</keyword>
<gene>
    <name evidence="4" type="ORF">LCGC14_2099630</name>
</gene>
<proteinExistence type="predicted"/>
<dbReference type="Gene3D" id="1.25.40.10">
    <property type="entry name" value="Tetratricopeptide repeat domain"/>
    <property type="match status" value="1"/>
</dbReference>
<accession>A0A0F9EA87</accession>
<comment type="caution">
    <text evidence="4">The sequence shown here is derived from an EMBL/GenBank/DDBJ whole genome shotgun (WGS) entry which is preliminary data.</text>
</comment>
<evidence type="ECO:0000256" key="3">
    <source>
        <dbReference type="SAM" id="Phobius"/>
    </source>
</evidence>
<dbReference type="PANTHER" id="PTHR44858:SF1">
    <property type="entry name" value="UDP-N-ACETYLGLUCOSAMINE--PEPTIDE N-ACETYLGLUCOSAMINYLTRANSFERASE SPINDLY-RELATED"/>
    <property type="match status" value="1"/>
</dbReference>
<evidence type="ECO:0000256" key="2">
    <source>
        <dbReference type="ARBA" id="ARBA00022803"/>
    </source>
</evidence>
<keyword evidence="3" id="KW-0812">Transmembrane</keyword>
<evidence type="ECO:0000256" key="1">
    <source>
        <dbReference type="ARBA" id="ARBA00022737"/>
    </source>
</evidence>